<evidence type="ECO:0000256" key="1">
    <source>
        <dbReference type="ARBA" id="ARBA00004141"/>
    </source>
</evidence>
<feature type="transmembrane region" description="Helical" evidence="6">
    <location>
        <begin position="374"/>
        <end position="394"/>
    </location>
</feature>
<evidence type="ECO:0000256" key="3">
    <source>
        <dbReference type="ARBA" id="ARBA00022692"/>
    </source>
</evidence>
<evidence type="ECO:0000256" key="2">
    <source>
        <dbReference type="ARBA" id="ARBA00006939"/>
    </source>
</evidence>
<protein>
    <submittedName>
        <fullName evidence="8">Uncharacterized protein</fullName>
    </submittedName>
</protein>
<comment type="subcellular location">
    <subcellularLocation>
        <location evidence="1">Membrane</location>
        <topology evidence="1">Multi-pass membrane protein</topology>
    </subcellularLocation>
</comment>
<evidence type="ECO:0000256" key="6">
    <source>
        <dbReference type="SAM" id="Phobius"/>
    </source>
</evidence>
<dbReference type="GO" id="GO:0005385">
    <property type="term" value="F:zinc ion transmembrane transporter activity"/>
    <property type="evidence" value="ECO:0007669"/>
    <property type="project" value="TreeGrafter"/>
</dbReference>
<keyword evidence="4 6" id="KW-1133">Transmembrane helix</keyword>
<dbReference type="GO" id="GO:0071578">
    <property type="term" value="P:zinc ion import across plasma membrane"/>
    <property type="evidence" value="ECO:0007669"/>
    <property type="project" value="TreeGrafter"/>
</dbReference>
<sequence>MLYSRILCLLFFVGVAACAVVPTSTLLKVASCSSVNSSRTLCLTSNNCSGREAKESCMLVLSVPPEVEKQSLLQVADDQGHISQFEVERQALQVAAERQERKLTLFQVWSMGCLSVGIISLSGVTGAVLWPIINSPLYNQLMSALIGLATGSLTSTALFQLLPEAFGLKELTQSDDYLHTALFAWFSLWSIFVIEGFSKIAFKKPEEKVALKSNGAVEERMQLKEQEEQIGHDHGIKSGKKIAAVAWMIILGDGLHNFIDGMSIGAGYTQSLGTGFGLSVAIACEEFPHELGDFAILLQSGLPLKKALLYNFLSACTAFIGLFLGILLGQLEGAHLVFAFAGGLFLYISLAHLIPELKGAVKERLKKSKGEATVFFLLQNIGIITGTSIIYVITKYNDAITNAL</sequence>
<feature type="signal peptide" evidence="7">
    <location>
        <begin position="1"/>
        <end position="18"/>
    </location>
</feature>
<reference evidence="8" key="1">
    <citation type="submission" date="2022-01" db="EMBL/GenBank/DDBJ databases">
        <authorList>
            <person name="King R."/>
        </authorList>
    </citation>
    <scope>NUCLEOTIDE SEQUENCE</scope>
</reference>
<dbReference type="GO" id="GO:0030003">
    <property type="term" value="P:intracellular monoatomic cation homeostasis"/>
    <property type="evidence" value="ECO:0007669"/>
    <property type="project" value="TreeGrafter"/>
</dbReference>
<dbReference type="AlphaFoldDB" id="A0A9P0E137"/>
<keyword evidence="7" id="KW-0732">Signal</keyword>
<feature type="transmembrane region" description="Helical" evidence="6">
    <location>
        <begin position="108"/>
        <end position="130"/>
    </location>
</feature>
<feature type="transmembrane region" description="Helical" evidence="6">
    <location>
        <begin position="308"/>
        <end position="328"/>
    </location>
</feature>
<name>A0A9P0E137_NEZVI</name>
<feature type="chain" id="PRO_5040507966" evidence="7">
    <location>
        <begin position="19"/>
        <end position="404"/>
    </location>
</feature>
<dbReference type="OrthoDB" id="200954at2759"/>
<dbReference type="InterPro" id="IPR003689">
    <property type="entry name" value="ZIP"/>
</dbReference>
<dbReference type="PROSITE" id="PS51257">
    <property type="entry name" value="PROKAR_LIPOPROTEIN"/>
    <property type="match status" value="1"/>
</dbReference>
<feature type="transmembrane region" description="Helical" evidence="6">
    <location>
        <begin position="334"/>
        <end position="354"/>
    </location>
</feature>
<organism evidence="8 9">
    <name type="scientific">Nezara viridula</name>
    <name type="common">Southern green stink bug</name>
    <name type="synonym">Cimex viridulus</name>
    <dbReference type="NCBI Taxonomy" id="85310"/>
    <lineage>
        <taxon>Eukaryota</taxon>
        <taxon>Metazoa</taxon>
        <taxon>Ecdysozoa</taxon>
        <taxon>Arthropoda</taxon>
        <taxon>Hexapoda</taxon>
        <taxon>Insecta</taxon>
        <taxon>Pterygota</taxon>
        <taxon>Neoptera</taxon>
        <taxon>Paraneoptera</taxon>
        <taxon>Hemiptera</taxon>
        <taxon>Heteroptera</taxon>
        <taxon>Panheteroptera</taxon>
        <taxon>Pentatomomorpha</taxon>
        <taxon>Pentatomoidea</taxon>
        <taxon>Pentatomidae</taxon>
        <taxon>Pentatominae</taxon>
        <taxon>Nezara</taxon>
    </lineage>
</organism>
<keyword evidence="3 6" id="KW-0812">Transmembrane</keyword>
<evidence type="ECO:0000256" key="7">
    <source>
        <dbReference type="SAM" id="SignalP"/>
    </source>
</evidence>
<feature type="transmembrane region" description="Helical" evidence="6">
    <location>
        <begin position="182"/>
        <end position="202"/>
    </location>
</feature>
<feature type="transmembrane region" description="Helical" evidence="6">
    <location>
        <begin position="142"/>
        <end position="162"/>
    </location>
</feature>
<keyword evidence="5 6" id="KW-0472">Membrane</keyword>
<proteinExistence type="inferred from homology"/>
<dbReference type="GO" id="GO:0140410">
    <property type="term" value="F:monoatomic cation:bicarbonate symporter activity"/>
    <property type="evidence" value="ECO:0007669"/>
    <property type="project" value="TreeGrafter"/>
</dbReference>
<dbReference type="PANTHER" id="PTHR12191">
    <property type="entry name" value="SOLUTE CARRIER FAMILY 39"/>
    <property type="match status" value="1"/>
</dbReference>
<evidence type="ECO:0000313" key="8">
    <source>
        <dbReference type="EMBL" id="CAH1389801.1"/>
    </source>
</evidence>
<dbReference type="EMBL" id="OV725077">
    <property type="protein sequence ID" value="CAH1389801.1"/>
    <property type="molecule type" value="Genomic_DNA"/>
</dbReference>
<dbReference type="Proteomes" id="UP001152798">
    <property type="component" value="Chromosome 1"/>
</dbReference>
<dbReference type="InterPro" id="IPR050799">
    <property type="entry name" value="ZIP_Transporter"/>
</dbReference>
<evidence type="ECO:0000256" key="5">
    <source>
        <dbReference type="ARBA" id="ARBA00023136"/>
    </source>
</evidence>
<gene>
    <name evidence="8" type="ORF">NEZAVI_LOCUS1119</name>
</gene>
<comment type="similarity">
    <text evidence="2">Belongs to the ZIP transporter (TC 2.A.5) family.</text>
</comment>
<accession>A0A9P0E137</accession>
<dbReference type="GO" id="GO:0005886">
    <property type="term" value="C:plasma membrane"/>
    <property type="evidence" value="ECO:0007669"/>
    <property type="project" value="TreeGrafter"/>
</dbReference>
<evidence type="ECO:0000256" key="4">
    <source>
        <dbReference type="ARBA" id="ARBA00022989"/>
    </source>
</evidence>
<evidence type="ECO:0000313" key="9">
    <source>
        <dbReference type="Proteomes" id="UP001152798"/>
    </source>
</evidence>
<dbReference type="Pfam" id="PF02535">
    <property type="entry name" value="Zip"/>
    <property type="match status" value="1"/>
</dbReference>
<keyword evidence="9" id="KW-1185">Reference proteome</keyword>
<dbReference type="PANTHER" id="PTHR12191:SF37">
    <property type="entry name" value="ZINC TRANSPORTER FOI"/>
    <property type="match status" value="1"/>
</dbReference>